<protein>
    <submittedName>
        <fullName evidence="2">DUF3098 domain-containing protein</fullName>
    </submittedName>
</protein>
<dbReference type="Pfam" id="PF11297">
    <property type="entry name" value="DUF3098"/>
    <property type="match status" value="1"/>
</dbReference>
<feature type="transmembrane region" description="Helical" evidence="1">
    <location>
        <begin position="27"/>
        <end position="46"/>
    </location>
</feature>
<evidence type="ECO:0000256" key="1">
    <source>
        <dbReference type="SAM" id="Phobius"/>
    </source>
</evidence>
<sequence length="91" mass="9975">MKSSEKKSVSALPDEGKRASFALGKTNLKLIGISFVVIVIGFLLMLGPGTTPEAYNPDIFSFRRIVLAPGIAFVGFVFMVYAIMFNSKKKR</sequence>
<dbReference type="GeneID" id="90529304"/>
<reference evidence="2" key="2">
    <citation type="submission" date="2021-09" db="EMBL/GenBank/DDBJ databases">
        <authorList>
            <person name="Gilroy R."/>
        </authorList>
    </citation>
    <scope>NUCLEOTIDE SEQUENCE</scope>
    <source>
        <strain evidence="2">CHK121-7720</strain>
    </source>
</reference>
<evidence type="ECO:0000313" key="3">
    <source>
        <dbReference type="Proteomes" id="UP000757103"/>
    </source>
</evidence>
<dbReference type="InterPro" id="IPR021448">
    <property type="entry name" value="DUF3098"/>
</dbReference>
<keyword evidence="1" id="KW-1133">Transmembrane helix</keyword>
<dbReference type="EMBL" id="DYUD01000009">
    <property type="protein sequence ID" value="HJG88215.1"/>
    <property type="molecule type" value="Genomic_DNA"/>
</dbReference>
<gene>
    <name evidence="2" type="ORF">K8U91_01885</name>
</gene>
<keyword evidence="1" id="KW-0812">Transmembrane</keyword>
<dbReference type="Proteomes" id="UP000757103">
    <property type="component" value="Unassembled WGS sequence"/>
</dbReference>
<organism evidence="2 3">
    <name type="scientific">Barnesiella viscericola</name>
    <dbReference type="NCBI Taxonomy" id="397865"/>
    <lineage>
        <taxon>Bacteria</taxon>
        <taxon>Pseudomonadati</taxon>
        <taxon>Bacteroidota</taxon>
        <taxon>Bacteroidia</taxon>
        <taxon>Bacteroidales</taxon>
        <taxon>Barnesiellaceae</taxon>
        <taxon>Barnesiella</taxon>
    </lineage>
</organism>
<comment type="caution">
    <text evidence="2">The sequence shown here is derived from an EMBL/GenBank/DDBJ whole genome shotgun (WGS) entry which is preliminary data.</text>
</comment>
<dbReference type="AlphaFoldDB" id="A0A921MPN6"/>
<name>A0A921MPN6_9BACT</name>
<accession>A0A921MPN6</accession>
<keyword evidence="1" id="KW-0472">Membrane</keyword>
<feature type="transmembrane region" description="Helical" evidence="1">
    <location>
        <begin position="66"/>
        <end position="85"/>
    </location>
</feature>
<evidence type="ECO:0000313" key="2">
    <source>
        <dbReference type="EMBL" id="HJG88215.1"/>
    </source>
</evidence>
<reference evidence="2" key="1">
    <citation type="journal article" date="2021" name="PeerJ">
        <title>Extensive microbial diversity within the chicken gut microbiome revealed by metagenomics and culture.</title>
        <authorList>
            <person name="Gilroy R."/>
            <person name="Ravi A."/>
            <person name="Getino M."/>
            <person name="Pursley I."/>
            <person name="Horton D.L."/>
            <person name="Alikhan N.F."/>
            <person name="Baker D."/>
            <person name="Gharbi K."/>
            <person name="Hall N."/>
            <person name="Watson M."/>
            <person name="Adriaenssens E.M."/>
            <person name="Foster-Nyarko E."/>
            <person name="Jarju S."/>
            <person name="Secka A."/>
            <person name="Antonio M."/>
            <person name="Oren A."/>
            <person name="Chaudhuri R.R."/>
            <person name="La Ragione R."/>
            <person name="Hildebrand F."/>
            <person name="Pallen M.J."/>
        </authorList>
    </citation>
    <scope>NUCLEOTIDE SEQUENCE</scope>
    <source>
        <strain evidence="2">CHK121-7720</strain>
    </source>
</reference>
<dbReference type="RefSeq" id="WP_025278647.1">
    <property type="nucleotide sequence ID" value="NZ_CAKMIC010000001.1"/>
</dbReference>
<proteinExistence type="predicted"/>